<accession>A0A366XA41</accession>
<feature type="transmembrane region" description="Helical" evidence="1">
    <location>
        <begin position="7"/>
        <end position="24"/>
    </location>
</feature>
<dbReference type="RefSeq" id="WP_113822271.1">
    <property type="nucleotide sequence ID" value="NZ_QOCE01000012.1"/>
</dbReference>
<dbReference type="OrthoDB" id="7869559at2"/>
<comment type="caution">
    <text evidence="2">The sequence shown here is derived from an EMBL/GenBank/DDBJ whole genome shotgun (WGS) entry which is preliminary data.</text>
</comment>
<feature type="transmembrane region" description="Helical" evidence="1">
    <location>
        <begin position="36"/>
        <end position="56"/>
    </location>
</feature>
<keyword evidence="1" id="KW-1133">Transmembrane helix</keyword>
<organism evidence="2 3">
    <name type="scientific">Phaeobacter gallaeciensis</name>
    <dbReference type="NCBI Taxonomy" id="60890"/>
    <lineage>
        <taxon>Bacteria</taxon>
        <taxon>Pseudomonadati</taxon>
        <taxon>Pseudomonadota</taxon>
        <taxon>Alphaproteobacteria</taxon>
        <taxon>Rhodobacterales</taxon>
        <taxon>Roseobacteraceae</taxon>
        <taxon>Phaeobacter</taxon>
    </lineage>
</organism>
<dbReference type="EMBL" id="QOCE01000012">
    <property type="protein sequence ID" value="RBW59916.1"/>
    <property type="molecule type" value="Genomic_DNA"/>
</dbReference>
<dbReference type="Proteomes" id="UP000252706">
    <property type="component" value="Unassembled WGS sequence"/>
</dbReference>
<keyword evidence="1" id="KW-0472">Membrane</keyword>
<reference evidence="2 3" key="1">
    <citation type="submission" date="2018-07" db="EMBL/GenBank/DDBJ databases">
        <title>Modular assembly of carbohydrate-degrading microbial communities in the ocean.</title>
        <authorList>
            <person name="Enke T.N."/>
            <person name="Datta M.S."/>
            <person name="Schwartzman J.A."/>
            <person name="Cermak N."/>
            <person name="Schmitz D.A."/>
            <person name="Barrere J."/>
            <person name="Cordero O.X."/>
        </authorList>
    </citation>
    <scope>NUCLEOTIDE SEQUENCE [LARGE SCALE GENOMIC DNA]</scope>
    <source>
        <strain evidence="2 3">C3M10</strain>
    </source>
</reference>
<dbReference type="AlphaFoldDB" id="A0A366XA41"/>
<sequence length="85" mass="9109">MNKLIAIINVIAWSGFWAFGYLALTAEGLSSKQLTVAAFLAFAGFITGMVAYLRLVRAAEASGYARKSNQLDAAVRNRAHSQGSI</sequence>
<gene>
    <name evidence="2" type="ORF">DS909_04560</name>
</gene>
<protein>
    <submittedName>
        <fullName evidence="2">Uncharacterized protein</fullName>
    </submittedName>
</protein>
<evidence type="ECO:0000313" key="2">
    <source>
        <dbReference type="EMBL" id="RBW59916.1"/>
    </source>
</evidence>
<evidence type="ECO:0000313" key="3">
    <source>
        <dbReference type="Proteomes" id="UP000252706"/>
    </source>
</evidence>
<name>A0A366XA41_9RHOB</name>
<proteinExistence type="predicted"/>
<evidence type="ECO:0000256" key="1">
    <source>
        <dbReference type="SAM" id="Phobius"/>
    </source>
</evidence>
<keyword evidence="1" id="KW-0812">Transmembrane</keyword>